<evidence type="ECO:0000313" key="3">
    <source>
        <dbReference type="Proteomes" id="UP000002489"/>
    </source>
</evidence>
<dbReference type="EnsemblFungi" id="FOXG_16462T0">
    <property type="protein sequence ID" value="FOXG_16462P0"/>
    <property type="gene ID" value="FOXG_16462"/>
</dbReference>
<reference evidence="2" key="2">
    <citation type="submission" date="2025-08" db="UniProtKB">
        <authorList>
            <consortium name="EnsemblFungi"/>
        </authorList>
    </citation>
    <scope>IDENTIFICATION</scope>
    <source>
        <strain evidence="2">4287 / CBS 123668 / FGSC 9935 / NRRL 34936</strain>
    </source>
</reference>
<sequence length="1150" mass="129659">MPCLGLPEEVEFDVHSDGPDIDDGEDQEEARELISPFLADEHYLEEPASIQGSIVSTEDATDQFQRGWRVDRRAGDSWMYGMALHSDEFIDETNDEAFDGTRALDLLQRRVVLDYGSKKTGSKPASEDDDYYPVFRLDFVSIVGLPRRPICRPSHFFDNITISFRHWSAPYVAKHAQGIDFDLSGRTFRVATGATREAWFIVMHPNQRTAGANNPRRRHDATHTRTALVQGRALMLASYIKDIFLRGELLGEGVEPRWALGGKETQMIAFDKWVIFQTLFMDGWTGFLERFSAQDDTFWTDHQPAFHAYDYGANINIEVNEGIANLEEETVIRPAYLDGLDDEFDESDDGYDGESNSVPATQQGWGEIGGEEREDELDELCDQPTVEVEDNDSLFVSERVDDVASPIPPILSPGRIIDAEYRDIDGEVDANGPNGDEERERRFLEWMNESENTDIGQDNGTQLQDQEHQYDGQDNSQQQPLSPDTDGNDDVHPRQAPDISPASLPPSSASIPATEDQREHDALYSPGLMRLREALEAKYNLDNISHVSYALAVDVHCTAENTYPGTEGRVSRPVCLLADRNRVAGEFYGSNYTFYPLGFHPAYGNFTSDRPPAFLDNDLFTVMKENMSHQNQGADVLSFGFFQGYSNLKRSIRHGPHDLLASHGLATAALTIPSTEAQRTARLKDKQQRLLAQVRGRLTPDNPGASTPFARERQRVEAAMQANEFAFRFEQVISIDAPRLVRRRRNFSSVLQPIFQLMRLFLKEKQLYAGILRRFNPDIFPGVMVAFARVMEAAIAEMDRRFREAGSKGLGMALSEGVAALDRLGNFCFTGDPRVLPTKVMRLLEYHYDRTVASNRHSQLWFAELGGRSIDGMDRMTTFLHEVFQDLWIPETVAFIARQVRRGLNRGIRSGGRSDVGEHGDADTGNEESAQAMIALEAWEARDSPFKTSNFEKLSAEVLKFDDRLMMNESKIVLKTRRDFAEEIFVALMEGGRKGHQKDLDKACLKSLADLTFLQLVGAAASATVLAARPDSLKRRALEAEARRTVDSVGVKRAKIRPRIDLGCKIPFKQIPDIVERGFTEIRRLATPEVRPNTKGFSVTAKRRDPALLAANMVTRMLWFLRPEAFPWDKDQDTVLRVSEMTKKIGEPRP</sequence>
<feature type="compositionally biased region" description="Low complexity" evidence="1">
    <location>
        <begin position="496"/>
        <end position="513"/>
    </location>
</feature>
<dbReference type="Proteomes" id="UP000002489">
    <property type="component" value="Unassembled WGS sequence"/>
</dbReference>
<dbReference type="AlphaFoldDB" id="A0A0D2YIU8"/>
<accession>A0A0D2YIU8</accession>
<feature type="region of interest" description="Disordered" evidence="1">
    <location>
        <begin position="345"/>
        <end position="367"/>
    </location>
</feature>
<name>A0A0D2YIU8_FUSOF</name>
<evidence type="ECO:0000313" key="2">
    <source>
        <dbReference type="EnsemblFungi" id="FOXG_16462P0"/>
    </source>
</evidence>
<evidence type="ECO:0000256" key="1">
    <source>
        <dbReference type="SAM" id="MobiDB-lite"/>
    </source>
</evidence>
<proteinExistence type="predicted"/>
<protein>
    <submittedName>
        <fullName evidence="2">Uncharacterized protein</fullName>
    </submittedName>
</protein>
<feature type="region of interest" description="Disordered" evidence="1">
    <location>
        <begin position="467"/>
        <end position="519"/>
    </location>
</feature>
<organism evidence="2 3">
    <name type="scientific">Fusarium oxysporum (strain Fo5176)</name>
    <name type="common">Fusarium vascular wilt</name>
    <dbReference type="NCBI Taxonomy" id="660025"/>
    <lineage>
        <taxon>Eukaryota</taxon>
        <taxon>Fungi</taxon>
        <taxon>Dikarya</taxon>
        <taxon>Ascomycota</taxon>
        <taxon>Pezizomycotina</taxon>
        <taxon>Sordariomycetes</taxon>
        <taxon>Hypocreomycetidae</taxon>
        <taxon>Hypocreales</taxon>
        <taxon>Nectriaceae</taxon>
        <taxon>Fusarium</taxon>
        <taxon>Fusarium oxysporum species complex</taxon>
    </lineage>
</organism>
<reference evidence="3" key="1">
    <citation type="journal article" date="2012" name="Mol. Plant Microbe Interact.">
        <title>A highly conserved effector in Fusarium oxysporum is required for full virulence on Arabidopsis.</title>
        <authorList>
            <person name="Thatcher L.F."/>
            <person name="Gardiner D.M."/>
            <person name="Kazan K."/>
            <person name="Manners J."/>
        </authorList>
    </citation>
    <scope>NUCLEOTIDE SEQUENCE [LARGE SCALE GENOMIC DNA]</scope>
    <source>
        <strain evidence="3">Fo5176</strain>
    </source>
</reference>
<feature type="compositionally biased region" description="Polar residues" evidence="1">
    <location>
        <begin position="472"/>
        <end position="482"/>
    </location>
</feature>